<dbReference type="RefSeq" id="WP_264893056.1">
    <property type="nucleotide sequence ID" value="NZ_CP110257.1"/>
</dbReference>
<evidence type="ECO:0000313" key="1">
    <source>
        <dbReference type="EMBL" id="UZD55298.1"/>
    </source>
</evidence>
<keyword evidence="2" id="KW-1185">Reference proteome</keyword>
<evidence type="ECO:0000313" key="2">
    <source>
        <dbReference type="Proteomes" id="UP001163266"/>
    </source>
</evidence>
<dbReference type="Pfam" id="PF14334">
    <property type="entry name" value="DUF4390"/>
    <property type="match status" value="1"/>
</dbReference>
<dbReference type="EMBL" id="CP110257">
    <property type="protein sequence ID" value="UZD55298.1"/>
    <property type="molecule type" value="Genomic_DNA"/>
</dbReference>
<reference evidence="1" key="1">
    <citation type="submission" date="2022-10" db="EMBL/GenBank/DDBJ databases">
        <title>Complete genome sequence of Schlegelella aquatica LMG 23380.</title>
        <authorList>
            <person name="Musilova J."/>
            <person name="Kourilova X."/>
            <person name="Bezdicek M."/>
            <person name="Hermankova K."/>
            <person name="Obruca S."/>
            <person name="Sedlar K."/>
        </authorList>
    </citation>
    <scope>NUCLEOTIDE SEQUENCE</scope>
    <source>
        <strain evidence="1">LMG 23380</strain>
    </source>
</reference>
<protein>
    <submittedName>
        <fullName evidence="1">DUF4390 domain-containing protein</fullName>
    </submittedName>
</protein>
<name>A0ABY6MTF1_9BURK</name>
<sequence>MLACWCVWSGAALAASIQLRDVEVGRSEESVVLGFQAEFVLPKAVEDALLRGVPLHFAAEATTYRPRWYWRDERIARATRTWRLAYQPLTRRYRVTFGSLNQHYESLSEALAAVRSVSRWRIADIGQFDPGERYYIEVRYRLDTSQLPRPLQIGIEGQADWDLSAESTVIVQDLQ</sequence>
<organism evidence="1 2">
    <name type="scientific">Caldimonas aquatica</name>
    <dbReference type="NCBI Taxonomy" id="376175"/>
    <lineage>
        <taxon>Bacteria</taxon>
        <taxon>Pseudomonadati</taxon>
        <taxon>Pseudomonadota</taxon>
        <taxon>Betaproteobacteria</taxon>
        <taxon>Burkholderiales</taxon>
        <taxon>Sphaerotilaceae</taxon>
        <taxon>Caldimonas</taxon>
    </lineage>
</organism>
<dbReference type="InterPro" id="IPR025500">
    <property type="entry name" value="DUF4390"/>
</dbReference>
<accession>A0ABY6MTF1</accession>
<gene>
    <name evidence="1" type="ORF">OMP39_01485</name>
</gene>
<proteinExistence type="predicted"/>
<dbReference type="Proteomes" id="UP001163266">
    <property type="component" value="Chromosome"/>
</dbReference>